<organism evidence="2 3">
    <name type="scientific">Maribacter cobaltidurans</name>
    <dbReference type="NCBI Taxonomy" id="1178778"/>
    <lineage>
        <taxon>Bacteria</taxon>
        <taxon>Pseudomonadati</taxon>
        <taxon>Bacteroidota</taxon>
        <taxon>Flavobacteriia</taxon>
        <taxon>Flavobacteriales</taxon>
        <taxon>Flavobacteriaceae</taxon>
        <taxon>Maribacter</taxon>
    </lineage>
</organism>
<dbReference type="AlphaFoldDB" id="A0A223V997"/>
<dbReference type="KEGG" id="marb:CJ263_18100"/>
<keyword evidence="1" id="KW-1133">Transmembrane helix</keyword>
<reference evidence="2 3" key="1">
    <citation type="submission" date="2017-08" db="EMBL/GenBank/DDBJ databases">
        <title>The complete genome sequence of Maribacter sp. B1, isolated from deep-sea sediment.</title>
        <authorList>
            <person name="Wu Y.-H."/>
            <person name="Cheng H."/>
            <person name="Xu X.-W."/>
        </authorList>
    </citation>
    <scope>NUCLEOTIDE SEQUENCE [LARGE SCALE GENOMIC DNA]</scope>
    <source>
        <strain evidence="2 3">B1</strain>
    </source>
</reference>
<feature type="transmembrane region" description="Helical" evidence="1">
    <location>
        <begin position="12"/>
        <end position="31"/>
    </location>
</feature>
<evidence type="ECO:0000313" key="2">
    <source>
        <dbReference type="EMBL" id="ASV31974.1"/>
    </source>
</evidence>
<dbReference type="RefSeq" id="WP_094998559.1">
    <property type="nucleotide sequence ID" value="NZ_BMJL01000005.1"/>
</dbReference>
<dbReference type="OrthoDB" id="3425563at2"/>
<feature type="transmembrane region" description="Helical" evidence="1">
    <location>
        <begin position="65"/>
        <end position="82"/>
    </location>
</feature>
<dbReference type="EMBL" id="CP022957">
    <property type="protein sequence ID" value="ASV31974.1"/>
    <property type="molecule type" value="Genomic_DNA"/>
</dbReference>
<keyword evidence="1" id="KW-0812">Transmembrane</keyword>
<keyword evidence="3" id="KW-1185">Reference proteome</keyword>
<gene>
    <name evidence="2" type="ORF">CJ263_18100</name>
</gene>
<accession>A0A223V997</accession>
<name>A0A223V997_9FLAO</name>
<keyword evidence="1" id="KW-0472">Membrane</keyword>
<feature type="transmembrane region" description="Helical" evidence="1">
    <location>
        <begin position="162"/>
        <end position="181"/>
    </location>
</feature>
<evidence type="ECO:0000313" key="3">
    <source>
        <dbReference type="Proteomes" id="UP000215244"/>
    </source>
</evidence>
<sequence length="188" mass="21694">MKNRNTDIIVGGLFLCLTIAFITVSMTYRPFFDWVFERHHNQWSWYVRPLFLLPFCYFAYKKSFTGMMISIFALFTSMFWFPKPEIVSENVMGFLAFEKDYLYGDWNLSKLLLTLTIPLSFLALGLAFWKRSLLIGIGVVVLMATGKIVWSIQNAGESGKSILIPAIVGLLLCCGLMYYGFKRLEKNK</sequence>
<feature type="transmembrane region" description="Helical" evidence="1">
    <location>
        <begin position="43"/>
        <end position="60"/>
    </location>
</feature>
<feature type="transmembrane region" description="Helical" evidence="1">
    <location>
        <begin position="133"/>
        <end position="150"/>
    </location>
</feature>
<proteinExistence type="predicted"/>
<protein>
    <submittedName>
        <fullName evidence="2">Uncharacterized protein</fullName>
    </submittedName>
</protein>
<feature type="transmembrane region" description="Helical" evidence="1">
    <location>
        <begin position="111"/>
        <end position="128"/>
    </location>
</feature>
<dbReference type="Proteomes" id="UP000215244">
    <property type="component" value="Chromosome"/>
</dbReference>
<evidence type="ECO:0000256" key="1">
    <source>
        <dbReference type="SAM" id="Phobius"/>
    </source>
</evidence>